<sequence>MGCSHADLPPSNVEAHAPLLTPASFDTTLRARSSEMRPGHVLEGIPDTRKRVLGKGSRQGGICARPRMGRAYAALPGRGMLHDHPDDNTKDVMTGKGSAHQSAPPRHQGPPYHASTPAPRGTCCSAAA</sequence>
<protein>
    <submittedName>
        <fullName evidence="2">Uncharacterized protein</fullName>
    </submittedName>
</protein>
<dbReference type="AlphaFoldDB" id="A0A084Q9R9"/>
<evidence type="ECO:0000256" key="1">
    <source>
        <dbReference type="SAM" id="MobiDB-lite"/>
    </source>
</evidence>
<dbReference type="InParanoid" id="A0A084Q9R9"/>
<dbReference type="EMBL" id="KL660898">
    <property type="protein sequence ID" value="KFA60704.1"/>
    <property type="molecule type" value="Genomic_DNA"/>
</dbReference>
<name>A0A084Q9R9_STAC4</name>
<organism evidence="2 3">
    <name type="scientific">Stachybotrys chlorohalonatus (strain IBT 40285)</name>
    <dbReference type="NCBI Taxonomy" id="1283841"/>
    <lineage>
        <taxon>Eukaryota</taxon>
        <taxon>Fungi</taxon>
        <taxon>Dikarya</taxon>
        <taxon>Ascomycota</taxon>
        <taxon>Pezizomycotina</taxon>
        <taxon>Sordariomycetes</taxon>
        <taxon>Hypocreomycetidae</taxon>
        <taxon>Hypocreales</taxon>
        <taxon>Stachybotryaceae</taxon>
        <taxon>Stachybotrys</taxon>
    </lineage>
</organism>
<feature type="compositionally biased region" description="Basic and acidic residues" evidence="1">
    <location>
        <begin position="80"/>
        <end position="90"/>
    </location>
</feature>
<evidence type="ECO:0000313" key="2">
    <source>
        <dbReference type="EMBL" id="KFA60704.1"/>
    </source>
</evidence>
<evidence type="ECO:0000313" key="3">
    <source>
        <dbReference type="Proteomes" id="UP000028524"/>
    </source>
</evidence>
<proteinExistence type="predicted"/>
<dbReference type="HOGENOM" id="CLU_1961018_0_0_1"/>
<gene>
    <name evidence="2" type="ORF">S40285_10278</name>
</gene>
<reference evidence="2 3" key="1">
    <citation type="journal article" date="2014" name="BMC Genomics">
        <title>Comparative genome sequencing reveals chemotype-specific gene clusters in the toxigenic black mold Stachybotrys.</title>
        <authorList>
            <person name="Semeiks J."/>
            <person name="Borek D."/>
            <person name="Otwinowski Z."/>
            <person name="Grishin N.V."/>
        </authorList>
    </citation>
    <scope>NUCLEOTIDE SEQUENCE [LARGE SCALE GENOMIC DNA]</scope>
    <source>
        <strain evidence="2 3">IBT 40285</strain>
    </source>
</reference>
<dbReference type="Proteomes" id="UP000028524">
    <property type="component" value="Unassembled WGS sequence"/>
</dbReference>
<feature type="region of interest" description="Disordered" evidence="1">
    <location>
        <begin position="77"/>
        <end position="128"/>
    </location>
</feature>
<keyword evidence="3" id="KW-1185">Reference proteome</keyword>
<accession>A0A084Q9R9</accession>